<evidence type="ECO:0000313" key="1">
    <source>
        <dbReference type="EMBL" id="MFB9270569.1"/>
    </source>
</evidence>
<dbReference type="RefSeq" id="WP_386658497.1">
    <property type="nucleotide sequence ID" value="NZ_JBHMDX010000001.1"/>
</dbReference>
<keyword evidence="2" id="KW-1185">Reference proteome</keyword>
<protein>
    <submittedName>
        <fullName evidence="1">Uncharacterized protein</fullName>
    </submittedName>
</protein>
<evidence type="ECO:0000313" key="2">
    <source>
        <dbReference type="Proteomes" id="UP001589665"/>
    </source>
</evidence>
<proteinExistence type="predicted"/>
<name>A0ABV5JVZ8_9FLAO</name>
<organism evidence="1 2">
    <name type="scientific">Lutibacter litoralis</name>
    <dbReference type="NCBI Taxonomy" id="321268"/>
    <lineage>
        <taxon>Bacteria</taxon>
        <taxon>Pseudomonadati</taxon>
        <taxon>Bacteroidota</taxon>
        <taxon>Flavobacteriia</taxon>
        <taxon>Flavobacteriales</taxon>
        <taxon>Flavobacteriaceae</taxon>
        <taxon>Lutibacter</taxon>
    </lineage>
</organism>
<sequence>MIEKKYNTNVEDFINNVHENLKDHHQNNYPNDIKNLFERLGIE</sequence>
<dbReference type="Proteomes" id="UP001589665">
    <property type="component" value="Unassembled WGS sequence"/>
</dbReference>
<comment type="caution">
    <text evidence="1">The sequence shown here is derived from an EMBL/GenBank/DDBJ whole genome shotgun (WGS) entry which is preliminary data.</text>
</comment>
<reference evidence="1 2" key="1">
    <citation type="submission" date="2024-09" db="EMBL/GenBank/DDBJ databases">
        <authorList>
            <person name="Sun Q."/>
            <person name="Mori K."/>
        </authorList>
    </citation>
    <scope>NUCLEOTIDE SEQUENCE [LARGE SCALE GENOMIC DNA]</scope>
    <source>
        <strain evidence="1 2">JCM 13034</strain>
    </source>
</reference>
<gene>
    <name evidence="1" type="ORF">ACFFT3_01605</name>
</gene>
<dbReference type="EMBL" id="JBHMDX010000001">
    <property type="protein sequence ID" value="MFB9270569.1"/>
    <property type="molecule type" value="Genomic_DNA"/>
</dbReference>
<accession>A0ABV5JVZ8</accession>